<name>A0A9D1XAD0_9BACT</name>
<dbReference type="InterPro" id="IPR010570">
    <property type="entry name" value="UpxZ_fam"/>
</dbReference>
<proteinExistence type="predicted"/>
<evidence type="ECO:0000313" key="2">
    <source>
        <dbReference type="Proteomes" id="UP000886740"/>
    </source>
</evidence>
<dbReference type="Proteomes" id="UP000886740">
    <property type="component" value="Unassembled WGS sequence"/>
</dbReference>
<dbReference type="Pfam" id="PF06603">
    <property type="entry name" value="UpxZ"/>
    <property type="match status" value="1"/>
</dbReference>
<organism evidence="1 2">
    <name type="scientific">Candidatus Parabacteroides intestinipullorum</name>
    <dbReference type="NCBI Taxonomy" id="2838723"/>
    <lineage>
        <taxon>Bacteria</taxon>
        <taxon>Pseudomonadati</taxon>
        <taxon>Bacteroidota</taxon>
        <taxon>Bacteroidia</taxon>
        <taxon>Bacteroidales</taxon>
        <taxon>Tannerellaceae</taxon>
        <taxon>Parabacteroides</taxon>
    </lineage>
</organism>
<accession>A0A9D1XAD0</accession>
<protein>
    <submittedName>
        <fullName evidence="1">Uncharacterized protein</fullName>
    </submittedName>
</protein>
<comment type="caution">
    <text evidence="1">The sequence shown here is derived from an EMBL/GenBank/DDBJ whole genome shotgun (WGS) entry which is preliminary data.</text>
</comment>
<dbReference type="Gene3D" id="1.25.40.810">
    <property type="entry name" value="UpxZ"/>
    <property type="match status" value="1"/>
</dbReference>
<reference evidence="1" key="2">
    <citation type="submission" date="2021-04" db="EMBL/GenBank/DDBJ databases">
        <authorList>
            <person name="Gilroy R."/>
        </authorList>
    </citation>
    <scope>NUCLEOTIDE SEQUENCE</scope>
    <source>
        <strain evidence="1">ChiGjej6B6-14162</strain>
    </source>
</reference>
<dbReference type="InterPro" id="IPR038533">
    <property type="entry name" value="UpxZ_sf"/>
</dbReference>
<reference evidence="1" key="1">
    <citation type="journal article" date="2021" name="PeerJ">
        <title>Extensive microbial diversity within the chicken gut microbiome revealed by metagenomics and culture.</title>
        <authorList>
            <person name="Gilroy R."/>
            <person name="Ravi A."/>
            <person name="Getino M."/>
            <person name="Pursley I."/>
            <person name="Horton D.L."/>
            <person name="Alikhan N.F."/>
            <person name="Baker D."/>
            <person name="Gharbi K."/>
            <person name="Hall N."/>
            <person name="Watson M."/>
            <person name="Adriaenssens E.M."/>
            <person name="Foster-Nyarko E."/>
            <person name="Jarju S."/>
            <person name="Secka A."/>
            <person name="Antonio M."/>
            <person name="Oren A."/>
            <person name="Chaudhuri R.R."/>
            <person name="La Ragione R."/>
            <person name="Hildebrand F."/>
            <person name="Pallen M.J."/>
        </authorList>
    </citation>
    <scope>NUCLEOTIDE SEQUENCE</scope>
    <source>
        <strain evidence="1">ChiGjej6B6-14162</strain>
    </source>
</reference>
<dbReference type="AlphaFoldDB" id="A0A9D1XAD0"/>
<sequence length="152" mass="16835">MENEIRLLNQAIRRLLTSGENAPSGEELTGLSREILDRADRLYPSRGQTATEEASLCATLLMAYNTSMYGPADRLERVNALLRRAEAVLPLLGSDVPERVRLLAWCYAEVEEESLLLEAEAIVAGWARPLASDRLLAADEVALMRESLIINP</sequence>
<evidence type="ECO:0000313" key="1">
    <source>
        <dbReference type="EMBL" id="HIX75570.1"/>
    </source>
</evidence>
<gene>
    <name evidence="1" type="ORF">H9977_11150</name>
</gene>
<dbReference type="EMBL" id="DXEL01000076">
    <property type="protein sequence ID" value="HIX75570.1"/>
    <property type="molecule type" value="Genomic_DNA"/>
</dbReference>